<evidence type="ECO:0000313" key="9">
    <source>
        <dbReference type="EMBL" id="MDV6286576.1"/>
    </source>
</evidence>
<sequence length="470" mass="49881">MSADALVSPQERAALLAKVTRRLMPLLVGMYILSFLNRSNIGIAKPDLEADLGIGAAAYGLGAGLFFLAYALCEVPSNLIMHRVGARRWMARIMVSWGAISTATFWVQGEWSFYALRFLLGIAEAGLFPGVMLYLTYWFPKAERARAMGIFLLGAAAALIFGPIFGGFVLNLEGVLGLHGWQWLFLSEGIPTILVGIYVFFVLPDKPGDATWLTDNERRQIEGLIEFDNEGGEHRHVFSLRAMIKNRLVVLVALTYFTHQLCIYAVTFFFPGIIAQTFPGISNVSLGLLAGIPWVAAAIGALTIPRLANRFGSWTKVMLPAFFAIPLGLVVAAATGPIGGILGMTLAASVFFGVQPLLFSLPSLRLAGTALAGGIALINSIGLTGGFIGPYAMGLIEETTGSSDPGLYLLAGFGALGCIGSSLLHRMLTRTGEQAAVLRAAQPAGGVVHGGTRASVSESAERVGNSDVVG</sequence>
<dbReference type="SUPFAM" id="SSF103473">
    <property type="entry name" value="MFS general substrate transporter"/>
    <property type="match status" value="1"/>
</dbReference>
<dbReference type="Pfam" id="PF07690">
    <property type="entry name" value="MFS_1"/>
    <property type="match status" value="1"/>
</dbReference>
<reference evidence="9 10" key="1">
    <citation type="submission" date="2023-10" db="EMBL/GenBank/DDBJ databases">
        <title>Development of a sustainable strategy for remediation of hydrocarbon-contaminated territories based on the waste exchange concept.</title>
        <authorList>
            <person name="Krivoruchko A."/>
        </authorList>
    </citation>
    <scope>NUCLEOTIDE SEQUENCE [LARGE SCALE GENOMIC DNA]</scope>
    <source>
        <strain evidence="9 10">IEGM 60</strain>
    </source>
</reference>
<dbReference type="InterPro" id="IPR020846">
    <property type="entry name" value="MFS_dom"/>
</dbReference>
<evidence type="ECO:0000256" key="4">
    <source>
        <dbReference type="ARBA" id="ARBA00022989"/>
    </source>
</evidence>
<feature type="transmembrane region" description="Helical" evidence="7">
    <location>
        <begin position="405"/>
        <end position="424"/>
    </location>
</feature>
<feature type="transmembrane region" description="Helical" evidence="7">
    <location>
        <begin position="371"/>
        <end position="393"/>
    </location>
</feature>
<comment type="caution">
    <text evidence="9">The sequence shown here is derived from an EMBL/GenBank/DDBJ whole genome shotgun (WGS) entry which is preliminary data.</text>
</comment>
<feature type="transmembrane region" description="Helical" evidence="7">
    <location>
        <begin position="114"/>
        <end position="135"/>
    </location>
</feature>
<dbReference type="Proteomes" id="UP001185737">
    <property type="component" value="Unassembled WGS sequence"/>
</dbReference>
<feature type="domain" description="Major facilitator superfamily (MFS) profile" evidence="8">
    <location>
        <begin position="23"/>
        <end position="429"/>
    </location>
</feature>
<feature type="transmembrane region" description="Helical" evidence="7">
    <location>
        <begin position="147"/>
        <end position="169"/>
    </location>
</feature>
<evidence type="ECO:0000256" key="7">
    <source>
        <dbReference type="SAM" id="Phobius"/>
    </source>
</evidence>
<name>A0ABU4CSN0_RHOJO</name>
<organism evidence="9 10">
    <name type="scientific">Rhodococcus jostii</name>
    <dbReference type="NCBI Taxonomy" id="132919"/>
    <lineage>
        <taxon>Bacteria</taxon>
        <taxon>Bacillati</taxon>
        <taxon>Actinomycetota</taxon>
        <taxon>Actinomycetes</taxon>
        <taxon>Mycobacteriales</taxon>
        <taxon>Nocardiaceae</taxon>
        <taxon>Rhodococcus</taxon>
    </lineage>
</organism>
<keyword evidence="5 7" id="KW-0472">Membrane</keyword>
<evidence type="ECO:0000259" key="8">
    <source>
        <dbReference type="PROSITE" id="PS50850"/>
    </source>
</evidence>
<evidence type="ECO:0000256" key="6">
    <source>
        <dbReference type="SAM" id="MobiDB-lite"/>
    </source>
</evidence>
<keyword evidence="3 7" id="KW-0812">Transmembrane</keyword>
<feature type="transmembrane region" description="Helical" evidence="7">
    <location>
        <begin position="286"/>
        <end position="305"/>
    </location>
</feature>
<comment type="subcellular location">
    <subcellularLocation>
        <location evidence="1">Cell membrane</location>
        <topology evidence="1">Multi-pass membrane protein</topology>
    </subcellularLocation>
</comment>
<keyword evidence="4 7" id="KW-1133">Transmembrane helix</keyword>
<feature type="transmembrane region" description="Helical" evidence="7">
    <location>
        <begin position="56"/>
        <end position="77"/>
    </location>
</feature>
<evidence type="ECO:0000313" key="10">
    <source>
        <dbReference type="Proteomes" id="UP001185737"/>
    </source>
</evidence>
<feature type="transmembrane region" description="Helical" evidence="7">
    <location>
        <begin position="181"/>
        <end position="203"/>
    </location>
</feature>
<feature type="region of interest" description="Disordered" evidence="6">
    <location>
        <begin position="451"/>
        <end position="470"/>
    </location>
</feature>
<dbReference type="PANTHER" id="PTHR43791:SF30">
    <property type="entry name" value="INNER MEMBRANE TRANSPORT PROTEIN RHMT"/>
    <property type="match status" value="1"/>
</dbReference>
<dbReference type="PANTHER" id="PTHR43791">
    <property type="entry name" value="PERMEASE-RELATED"/>
    <property type="match status" value="1"/>
</dbReference>
<evidence type="ECO:0000256" key="1">
    <source>
        <dbReference type="ARBA" id="ARBA00004651"/>
    </source>
</evidence>
<feature type="transmembrane region" description="Helical" evidence="7">
    <location>
        <begin position="341"/>
        <end position="359"/>
    </location>
</feature>
<dbReference type="EMBL" id="JAWLKA010000041">
    <property type="protein sequence ID" value="MDV6286576.1"/>
    <property type="molecule type" value="Genomic_DNA"/>
</dbReference>
<protein>
    <submittedName>
        <fullName evidence="9">MFS transporter</fullName>
    </submittedName>
</protein>
<accession>A0ABU4CSN0</accession>
<keyword evidence="10" id="KW-1185">Reference proteome</keyword>
<dbReference type="RefSeq" id="WP_317571575.1">
    <property type="nucleotide sequence ID" value="NZ_JAWLKA010000041.1"/>
</dbReference>
<feature type="transmembrane region" description="Helical" evidence="7">
    <location>
        <begin position="89"/>
        <end position="108"/>
    </location>
</feature>
<evidence type="ECO:0000256" key="5">
    <source>
        <dbReference type="ARBA" id="ARBA00023136"/>
    </source>
</evidence>
<evidence type="ECO:0000256" key="2">
    <source>
        <dbReference type="ARBA" id="ARBA00022448"/>
    </source>
</evidence>
<dbReference type="CDD" id="cd17319">
    <property type="entry name" value="MFS_ExuT_GudP_like"/>
    <property type="match status" value="1"/>
</dbReference>
<gene>
    <name evidence="9" type="ORF">R3Q59_39535</name>
</gene>
<feature type="transmembrane region" description="Helical" evidence="7">
    <location>
        <begin position="248"/>
        <end position="274"/>
    </location>
</feature>
<dbReference type="PROSITE" id="PS50850">
    <property type="entry name" value="MFS"/>
    <property type="match status" value="1"/>
</dbReference>
<dbReference type="InterPro" id="IPR036259">
    <property type="entry name" value="MFS_trans_sf"/>
</dbReference>
<proteinExistence type="predicted"/>
<feature type="transmembrane region" description="Helical" evidence="7">
    <location>
        <begin position="317"/>
        <end position="335"/>
    </location>
</feature>
<dbReference type="Gene3D" id="1.20.1250.20">
    <property type="entry name" value="MFS general substrate transporter like domains"/>
    <property type="match status" value="2"/>
</dbReference>
<evidence type="ECO:0000256" key="3">
    <source>
        <dbReference type="ARBA" id="ARBA00022692"/>
    </source>
</evidence>
<keyword evidence="2" id="KW-0813">Transport</keyword>
<dbReference type="InterPro" id="IPR011701">
    <property type="entry name" value="MFS"/>
</dbReference>